<dbReference type="GeneTree" id="ENSGT00390000017697"/>
<dbReference type="AlphaFoldDB" id="A0A2K6CLP2"/>
<name>A0A2K6CLP2_MACNE</name>
<feature type="chain" id="PRO_5014406963" description="KRAB domain-containing protein" evidence="2">
    <location>
        <begin position="20"/>
        <end position="133"/>
    </location>
</feature>
<protein>
    <recommendedName>
        <fullName evidence="5">KRAB domain-containing protein</fullName>
    </recommendedName>
</protein>
<reference evidence="3" key="1">
    <citation type="submission" date="2025-08" db="UniProtKB">
        <authorList>
            <consortium name="Ensembl"/>
        </authorList>
    </citation>
    <scope>IDENTIFICATION</scope>
</reference>
<dbReference type="Gene3D" id="3.30.300.130">
    <property type="entry name" value="Fe-S cluster assembly (FSCA)"/>
    <property type="match status" value="1"/>
</dbReference>
<dbReference type="Proteomes" id="UP000233120">
    <property type="component" value="Unassembled WGS sequence"/>
</dbReference>
<keyword evidence="2" id="KW-0732">Signal</keyword>
<dbReference type="InterPro" id="IPR034904">
    <property type="entry name" value="FSCA_dom_sf"/>
</dbReference>
<comment type="similarity">
    <text evidence="1">Belongs to the MIP18 family.</text>
</comment>
<dbReference type="Bgee" id="ENSMNEG00000035833">
    <property type="expression patterns" value="Expressed in cerebellum and 12 other cell types or tissues"/>
</dbReference>
<dbReference type="PANTHER" id="PTHR12377">
    <property type="entry name" value="CYTOSOLIC IRON-SULFUR ASSEMBLY COMPONENT 2B-RELATED"/>
    <property type="match status" value="1"/>
</dbReference>
<proteinExistence type="inferred from homology"/>
<organism evidence="3 4">
    <name type="scientific">Macaca nemestrina</name>
    <name type="common">Pig-tailed macaque</name>
    <dbReference type="NCBI Taxonomy" id="9545"/>
    <lineage>
        <taxon>Eukaryota</taxon>
        <taxon>Metazoa</taxon>
        <taxon>Chordata</taxon>
        <taxon>Craniata</taxon>
        <taxon>Vertebrata</taxon>
        <taxon>Euteleostomi</taxon>
        <taxon>Mammalia</taxon>
        <taxon>Eutheria</taxon>
        <taxon>Euarchontoglires</taxon>
        <taxon>Primates</taxon>
        <taxon>Haplorrhini</taxon>
        <taxon>Catarrhini</taxon>
        <taxon>Cercopithecidae</taxon>
        <taxon>Cercopithecinae</taxon>
        <taxon>Macaca</taxon>
    </lineage>
</organism>
<dbReference type="GO" id="GO:0051604">
    <property type="term" value="P:protein maturation"/>
    <property type="evidence" value="ECO:0007669"/>
    <property type="project" value="InterPro"/>
</dbReference>
<evidence type="ECO:0000256" key="1">
    <source>
        <dbReference type="ARBA" id="ARBA00010381"/>
    </source>
</evidence>
<sequence>FELLSWTLSRVLWLSGAAGQPGIMEEKALEVYDLIQTIWDLEKLNTLEELELVKESYMEVKEINEEDYLVITKIKLQRCLPFKHKLEIYISEGTHSTEEDISTQINNKEQVEAAMENLSLWETVEQCVLEPDW</sequence>
<dbReference type="Ensembl" id="ENSMNET00000048836.1">
    <property type="protein sequence ID" value="ENSMNEP00000024567.1"/>
    <property type="gene ID" value="ENSMNEG00000035833.1"/>
</dbReference>
<dbReference type="PANTHER" id="PTHR12377:SF5">
    <property type="entry name" value="MIP18 FAMILY-LIKE DOMAIN-CONTAINING PROTEIN"/>
    <property type="match status" value="1"/>
</dbReference>
<evidence type="ECO:0000256" key="2">
    <source>
        <dbReference type="SAM" id="SignalP"/>
    </source>
</evidence>
<dbReference type="InterPro" id="IPR039796">
    <property type="entry name" value="MIP18"/>
</dbReference>
<evidence type="ECO:0000313" key="4">
    <source>
        <dbReference type="Proteomes" id="UP000233120"/>
    </source>
</evidence>
<feature type="signal peptide" evidence="2">
    <location>
        <begin position="1"/>
        <end position="19"/>
    </location>
</feature>
<evidence type="ECO:0000313" key="3">
    <source>
        <dbReference type="Ensembl" id="ENSMNEP00000024567.1"/>
    </source>
</evidence>
<evidence type="ECO:0008006" key="5">
    <source>
        <dbReference type="Google" id="ProtNLM"/>
    </source>
</evidence>
<dbReference type="Gene3D" id="6.10.250.1280">
    <property type="match status" value="1"/>
</dbReference>
<keyword evidence="4" id="KW-1185">Reference proteome</keyword>
<reference evidence="3" key="2">
    <citation type="submission" date="2025-09" db="UniProtKB">
        <authorList>
            <consortium name="Ensembl"/>
        </authorList>
    </citation>
    <scope>IDENTIFICATION</scope>
</reference>
<accession>A0A2K6CLP2</accession>